<protein>
    <submittedName>
        <fullName evidence="1">Uncharacterized protein</fullName>
    </submittedName>
</protein>
<comment type="caution">
    <text evidence="1">The sequence shown here is derived from an EMBL/GenBank/DDBJ whole genome shotgun (WGS) entry which is preliminary data.</text>
</comment>
<dbReference type="AlphaFoldDB" id="A0A1F5FTN7"/>
<reference evidence="1 2" key="1">
    <citation type="journal article" date="2016" name="Nat. Commun.">
        <title>Thousands of microbial genomes shed light on interconnected biogeochemical processes in an aquifer system.</title>
        <authorList>
            <person name="Anantharaman K."/>
            <person name="Brown C.T."/>
            <person name="Hug L.A."/>
            <person name="Sharon I."/>
            <person name="Castelle C.J."/>
            <person name="Probst A.J."/>
            <person name="Thomas B.C."/>
            <person name="Singh A."/>
            <person name="Wilkins M.J."/>
            <person name="Karaoz U."/>
            <person name="Brodie E.L."/>
            <person name="Williams K.H."/>
            <person name="Hubbard S.S."/>
            <person name="Banfield J.F."/>
        </authorList>
    </citation>
    <scope>NUCLEOTIDE SEQUENCE [LARGE SCALE GENOMIC DNA]</scope>
</reference>
<evidence type="ECO:0000313" key="2">
    <source>
        <dbReference type="Proteomes" id="UP000179237"/>
    </source>
</evidence>
<evidence type="ECO:0000313" key="1">
    <source>
        <dbReference type="EMBL" id="OGD82981.1"/>
    </source>
</evidence>
<organism evidence="1 2">
    <name type="scientific">Candidatus Collierbacteria bacterium RIFOXYD1_FULL_40_9</name>
    <dbReference type="NCBI Taxonomy" id="1817731"/>
    <lineage>
        <taxon>Bacteria</taxon>
        <taxon>Candidatus Collieribacteriota</taxon>
    </lineage>
</organism>
<sequence length="113" mass="12988">MTVFIVYIGHYQIFQNKEKKMNQPISRSKAISQSSAEIEKAVNDIVAVINKRLVNFVEGSTVSVDMSRFESNLSSEVWKKVKMRVIELFKSNGWRISFNSGSQRDECCQFDIS</sequence>
<dbReference type="EMBL" id="MFAQ01000033">
    <property type="protein sequence ID" value="OGD82981.1"/>
    <property type="molecule type" value="Genomic_DNA"/>
</dbReference>
<name>A0A1F5FTN7_9BACT</name>
<gene>
    <name evidence="1" type="ORF">A2572_03510</name>
</gene>
<dbReference type="Proteomes" id="UP000179237">
    <property type="component" value="Unassembled WGS sequence"/>
</dbReference>
<accession>A0A1F5FTN7</accession>
<proteinExistence type="predicted"/>